<dbReference type="PANTHER" id="PTHR21535:SF55">
    <property type="entry name" value="MAGNESIUM TRANSPORTER ALR1-RELATED"/>
    <property type="match status" value="1"/>
</dbReference>
<evidence type="ECO:0000256" key="2">
    <source>
        <dbReference type="ARBA" id="ARBA00009765"/>
    </source>
</evidence>
<evidence type="ECO:0000256" key="5">
    <source>
        <dbReference type="ARBA" id="ARBA00023136"/>
    </source>
</evidence>
<dbReference type="EMBL" id="OUUZ01000009">
    <property type="protein sequence ID" value="SPQ22379.1"/>
    <property type="molecule type" value="Genomic_DNA"/>
</dbReference>
<feature type="transmembrane region" description="Helical" evidence="7">
    <location>
        <begin position="590"/>
        <end position="612"/>
    </location>
</feature>
<comment type="similarity">
    <text evidence="2">Belongs to the CorA metal ion transporter (MIT) (TC 1.A.35) family.</text>
</comment>
<accession>A0A3S4ANV9</accession>
<feature type="transmembrane region" description="Helical" evidence="7">
    <location>
        <begin position="559"/>
        <end position="578"/>
    </location>
</feature>
<feature type="compositionally biased region" description="Low complexity" evidence="6">
    <location>
        <begin position="93"/>
        <end position="102"/>
    </location>
</feature>
<reference evidence="8 9" key="1">
    <citation type="submission" date="2018-04" db="EMBL/GenBank/DDBJ databases">
        <authorList>
            <person name="Huttner S."/>
            <person name="Dainat J."/>
        </authorList>
    </citation>
    <scope>NUCLEOTIDE SEQUENCE [LARGE SCALE GENOMIC DNA]</scope>
</reference>
<protein>
    <submittedName>
        <fullName evidence="8">C397a691-9cac-45d9-a05c-ec0642a4838d</fullName>
    </submittedName>
</protein>
<dbReference type="Pfam" id="PF01544">
    <property type="entry name" value="CorA"/>
    <property type="match status" value="1"/>
</dbReference>
<evidence type="ECO:0000313" key="8">
    <source>
        <dbReference type="EMBL" id="SPQ22379.1"/>
    </source>
</evidence>
<sequence>MSDHEDTVAGSGYSTPVPELDDHRNQTASVQRSDRSRRGTFDSLYGSRVLASGATPGEPRVRDFEEAVVDEEAGEHSPTLRRARRPTVESHSVRSSSPPNSVKAFAEARRQRGFSFTESKPERKPDDPELQRTASIASRLSYRSKPHTVDNADAASLATNRSAEEDVCFPVQDEQRGDRLHIDFDYLESFMRAEREARQMARRPSAARVFPDLRSEAAQAAAPLPMVTIDGDFLDTPCSSETKSEKAEAREPEEQAKPMQPSQADSRVSFFSSAWESTIHASDLEGLILPGEDIRGLFTFPKGETDGVWWLNMTKPSEEEVRAICRAFGIHPLTAEDITTQESREKIELFPSYYFACFRSFYIEVDPETKEREFVPYNIYVVVFREGTLSFSYANNSHAQHVWKRIAMLKDYVALSSDWICYALIDDIVDCFAPVISKLEADSDQIEDEVFIARTDDMAQFLRKIGTARKNTMALMRLLGGKADVLKGFTKRCNENYKVTPRMDIGLYLGDIQDHVVTMMNNLGHFEKMLSRAHSNYLAQISIDGITQGTNTNKVLSKITLLASIIVPLNVITGLFGMNVEVPWRDVDSLVPFLTILGCFIAFTVICSYAAYRMRML</sequence>
<organism evidence="8 9">
    <name type="scientific">Thermothielavioides terrestris</name>
    <dbReference type="NCBI Taxonomy" id="2587410"/>
    <lineage>
        <taxon>Eukaryota</taxon>
        <taxon>Fungi</taxon>
        <taxon>Dikarya</taxon>
        <taxon>Ascomycota</taxon>
        <taxon>Pezizomycotina</taxon>
        <taxon>Sordariomycetes</taxon>
        <taxon>Sordariomycetidae</taxon>
        <taxon>Sordariales</taxon>
        <taxon>Chaetomiaceae</taxon>
        <taxon>Thermothielavioides</taxon>
    </lineage>
</organism>
<keyword evidence="4 7" id="KW-1133">Transmembrane helix</keyword>
<dbReference type="AlphaFoldDB" id="A0A3S4ANV9"/>
<dbReference type="SUPFAM" id="SSF143865">
    <property type="entry name" value="CorA soluble domain-like"/>
    <property type="match status" value="1"/>
</dbReference>
<evidence type="ECO:0000256" key="4">
    <source>
        <dbReference type="ARBA" id="ARBA00022989"/>
    </source>
</evidence>
<dbReference type="GO" id="GO:0015095">
    <property type="term" value="F:magnesium ion transmembrane transporter activity"/>
    <property type="evidence" value="ECO:0007669"/>
    <property type="project" value="InterPro"/>
</dbReference>
<dbReference type="Gene3D" id="1.20.58.340">
    <property type="entry name" value="Magnesium transport protein CorA, transmembrane region"/>
    <property type="match status" value="2"/>
</dbReference>
<dbReference type="InterPro" id="IPR044089">
    <property type="entry name" value="Alr1-like"/>
</dbReference>
<evidence type="ECO:0000256" key="6">
    <source>
        <dbReference type="SAM" id="MobiDB-lite"/>
    </source>
</evidence>
<dbReference type="GO" id="GO:0010961">
    <property type="term" value="P:intracellular magnesium ion homeostasis"/>
    <property type="evidence" value="ECO:0007669"/>
    <property type="project" value="TreeGrafter"/>
</dbReference>
<dbReference type="Gene3D" id="3.30.460.20">
    <property type="entry name" value="CorA soluble domain-like"/>
    <property type="match status" value="1"/>
</dbReference>
<dbReference type="InterPro" id="IPR045863">
    <property type="entry name" value="CorA_TM1_TM2"/>
</dbReference>
<proteinExistence type="inferred from homology"/>
<dbReference type="Proteomes" id="UP000289323">
    <property type="component" value="Unassembled WGS sequence"/>
</dbReference>
<gene>
    <name evidence="8" type="ORF">TT172_LOCUS4798</name>
</gene>
<evidence type="ECO:0000256" key="7">
    <source>
        <dbReference type="SAM" id="Phobius"/>
    </source>
</evidence>
<evidence type="ECO:0000256" key="3">
    <source>
        <dbReference type="ARBA" id="ARBA00022692"/>
    </source>
</evidence>
<name>A0A3S4ANV9_9PEZI</name>
<feature type="compositionally biased region" description="Basic and acidic residues" evidence="6">
    <location>
        <begin position="242"/>
        <end position="256"/>
    </location>
</feature>
<dbReference type="InterPro" id="IPR002523">
    <property type="entry name" value="MgTranspt_CorA/ZnTranspt_ZntB"/>
</dbReference>
<dbReference type="InterPro" id="IPR045861">
    <property type="entry name" value="CorA_cytoplasmic_dom"/>
</dbReference>
<feature type="compositionally biased region" description="Basic and acidic residues" evidence="6">
    <location>
        <begin position="119"/>
        <end position="130"/>
    </location>
</feature>
<feature type="region of interest" description="Disordered" evidence="6">
    <location>
        <begin position="237"/>
        <end position="264"/>
    </location>
</feature>
<evidence type="ECO:0000256" key="1">
    <source>
        <dbReference type="ARBA" id="ARBA00004141"/>
    </source>
</evidence>
<dbReference type="PANTHER" id="PTHR21535">
    <property type="entry name" value="MAGNESIUM AND COBALT TRANSPORT PROTEIN/MITOCHONDRIAL IMPORT INNER MEMBRANE TRANSLOCASE SUBUNIT TIM8"/>
    <property type="match status" value="1"/>
</dbReference>
<evidence type="ECO:0000313" key="9">
    <source>
        <dbReference type="Proteomes" id="UP000289323"/>
    </source>
</evidence>
<comment type="subcellular location">
    <subcellularLocation>
        <location evidence="1">Membrane</location>
        <topology evidence="1">Multi-pass membrane protein</topology>
    </subcellularLocation>
</comment>
<keyword evidence="5 7" id="KW-0472">Membrane</keyword>
<dbReference type="CDD" id="cd12829">
    <property type="entry name" value="Alr1p-like"/>
    <property type="match status" value="1"/>
</dbReference>
<dbReference type="SUPFAM" id="SSF144083">
    <property type="entry name" value="Magnesium transport protein CorA, transmembrane region"/>
    <property type="match status" value="1"/>
</dbReference>
<keyword evidence="3 7" id="KW-0812">Transmembrane</keyword>
<feature type="region of interest" description="Disordered" evidence="6">
    <location>
        <begin position="1"/>
        <end position="131"/>
    </location>
</feature>
<dbReference type="GO" id="GO:0005886">
    <property type="term" value="C:plasma membrane"/>
    <property type="evidence" value="ECO:0007669"/>
    <property type="project" value="TreeGrafter"/>
</dbReference>
<dbReference type="FunFam" id="1.20.58.340:FF:000027">
    <property type="entry name" value="CorA family metal ion transporter (Eurofung)"/>
    <property type="match status" value="1"/>
</dbReference>